<accession>A0ABU7Z3L6</accession>
<reference evidence="2" key="1">
    <citation type="journal article" date="2024" name="Antonie Van Leeuwenhoek">
        <title>Isoptericola haloaureus sp. nov., a dimorphic actinobacterium isolated from mangrove sediments of southeast India, implicating biosaline agricultural significance through nitrogen fixation and salt tolerance genes.</title>
        <authorList>
            <person name="Prathaban M."/>
            <person name="Prathiviraj R."/>
            <person name="Ravichandran M."/>
            <person name="Natarajan S.D."/>
            <person name="Sobanaa M."/>
            <person name="Hari Krishna Kumar S."/>
            <person name="Chandrasekar V."/>
            <person name="Selvin J."/>
        </authorList>
    </citation>
    <scope>NUCLEOTIDE SEQUENCE</scope>
    <source>
        <strain evidence="2">MP1014</strain>
    </source>
</reference>
<keyword evidence="1" id="KW-1133">Transmembrane helix</keyword>
<evidence type="ECO:0008006" key="4">
    <source>
        <dbReference type="Google" id="ProtNLM"/>
    </source>
</evidence>
<evidence type="ECO:0000313" key="2">
    <source>
        <dbReference type="EMBL" id="MEG3614051.1"/>
    </source>
</evidence>
<evidence type="ECO:0000313" key="3">
    <source>
        <dbReference type="Proteomes" id="UP001310387"/>
    </source>
</evidence>
<dbReference type="Proteomes" id="UP001310387">
    <property type="component" value="Unassembled WGS sequence"/>
</dbReference>
<reference evidence="2" key="2">
    <citation type="submission" date="2024-02" db="EMBL/GenBank/DDBJ databases">
        <authorList>
            <person name="Prathaban M."/>
            <person name="Mythili R."/>
            <person name="Sharmila Devi N."/>
            <person name="Sobanaa M."/>
            <person name="Prathiviraj R."/>
            <person name="Selvin J."/>
        </authorList>
    </citation>
    <scope>NUCLEOTIDE SEQUENCE</scope>
    <source>
        <strain evidence="2">MP1014</strain>
    </source>
</reference>
<dbReference type="EMBL" id="JBAGLP010000105">
    <property type="protein sequence ID" value="MEG3614051.1"/>
    <property type="molecule type" value="Genomic_DNA"/>
</dbReference>
<dbReference type="RefSeq" id="WP_278237581.1">
    <property type="nucleotide sequence ID" value="NZ_JBAGLP010000105.1"/>
</dbReference>
<evidence type="ECO:0000256" key="1">
    <source>
        <dbReference type="SAM" id="Phobius"/>
    </source>
</evidence>
<comment type="caution">
    <text evidence="2">The sequence shown here is derived from an EMBL/GenBank/DDBJ whole genome shotgun (WGS) entry which is preliminary data.</text>
</comment>
<proteinExistence type="predicted"/>
<keyword evidence="1" id="KW-0472">Membrane</keyword>
<keyword evidence="3" id="KW-1185">Reference proteome</keyword>
<keyword evidence="1" id="KW-0812">Transmembrane</keyword>
<sequence length="56" mass="6527">MMYGLLWRALPGPAWFRALLLLALFVAAVWVCFEWVFPWFSEYVPINDNTVEAHAP</sequence>
<organism evidence="2 3">
    <name type="scientific">Isoptericola haloaureus</name>
    <dbReference type="NCBI Taxonomy" id="1542902"/>
    <lineage>
        <taxon>Bacteria</taxon>
        <taxon>Bacillati</taxon>
        <taxon>Actinomycetota</taxon>
        <taxon>Actinomycetes</taxon>
        <taxon>Micrococcales</taxon>
        <taxon>Promicromonosporaceae</taxon>
        <taxon>Isoptericola</taxon>
    </lineage>
</organism>
<protein>
    <recommendedName>
        <fullName evidence="4">DUF4175 domain-containing protein</fullName>
    </recommendedName>
</protein>
<feature type="transmembrane region" description="Helical" evidence="1">
    <location>
        <begin position="15"/>
        <end position="37"/>
    </location>
</feature>
<gene>
    <name evidence="2" type="ORF">V5O49_02825</name>
</gene>
<name>A0ABU7Z3L6_9MICO</name>